<evidence type="ECO:0000313" key="12">
    <source>
        <dbReference type="Proteomes" id="UP000182229"/>
    </source>
</evidence>
<dbReference type="Proteomes" id="UP000182229">
    <property type="component" value="Unassembled WGS sequence"/>
</dbReference>
<evidence type="ECO:0000256" key="5">
    <source>
        <dbReference type="ARBA" id="ARBA00022605"/>
    </source>
</evidence>
<keyword evidence="8" id="KW-0764">Sulfate transport</keyword>
<reference evidence="12" key="1">
    <citation type="submission" date="2016-11" db="EMBL/GenBank/DDBJ databases">
        <authorList>
            <person name="Shukria A."/>
            <person name="Stevens D.C."/>
        </authorList>
    </citation>
    <scope>NUCLEOTIDE SEQUENCE [LARGE SCALE GENOMIC DNA]</scope>
    <source>
        <strain evidence="12">Cbfe23</strain>
    </source>
</reference>
<dbReference type="EMBL" id="MPIN01000014">
    <property type="protein sequence ID" value="OJH35438.1"/>
    <property type="molecule type" value="Genomic_DNA"/>
</dbReference>
<feature type="transmembrane region" description="Helical" evidence="10">
    <location>
        <begin position="84"/>
        <end position="109"/>
    </location>
</feature>
<dbReference type="GO" id="GO:0000103">
    <property type="term" value="P:sulfate assimilation"/>
    <property type="evidence" value="ECO:0007669"/>
    <property type="project" value="TreeGrafter"/>
</dbReference>
<name>A0A1L9AZI7_9BACT</name>
<keyword evidence="6 10" id="KW-0812">Transmembrane</keyword>
<sequence>MSDSSPVPTFSARSTPADFLQGAALIGRAAGLIFRTPRLLGLSLLCGLFTLVALGGLFALLWVYAPDLLGMVWTRPEPWWGRVLWGLVFALLFLVLFVVGASVVVPLVLAPLQDPLSELTEERCGGYSSPPFRLGAFFRGLVLGVSHTLARIFFLLLGLGVLLPLHLVPGVGSIAWAVLGTLWTMLWLAGEHLAAPMTRHQYPFGEVRRLLRQRWALCLGFGAGVYVLLWVPLLNNFFLPVAVVGGTLLYRGLLAVGNVPPPPDGK</sequence>
<gene>
    <name evidence="11" type="ORF">BON30_38550</name>
</gene>
<evidence type="ECO:0000256" key="3">
    <source>
        <dbReference type="ARBA" id="ARBA00022475"/>
    </source>
</evidence>
<protein>
    <submittedName>
        <fullName evidence="11">Sulfate transporter</fullName>
    </submittedName>
</protein>
<evidence type="ECO:0000256" key="1">
    <source>
        <dbReference type="ARBA" id="ARBA00004141"/>
    </source>
</evidence>
<dbReference type="GO" id="GO:0005886">
    <property type="term" value="C:plasma membrane"/>
    <property type="evidence" value="ECO:0007669"/>
    <property type="project" value="TreeGrafter"/>
</dbReference>
<reference evidence="11 12" key="2">
    <citation type="submission" date="2016-12" db="EMBL/GenBank/DDBJ databases">
        <title>Draft Genome Sequence of Cystobacter ferrugineus Strain Cbfe23.</title>
        <authorList>
            <person name="Akbar S."/>
            <person name="Dowd S.E."/>
            <person name="Stevens D.C."/>
        </authorList>
    </citation>
    <scope>NUCLEOTIDE SEQUENCE [LARGE SCALE GENOMIC DNA]</scope>
    <source>
        <strain evidence="11 12">Cbfe23</strain>
    </source>
</reference>
<evidence type="ECO:0000313" key="11">
    <source>
        <dbReference type="EMBL" id="OJH35438.1"/>
    </source>
</evidence>
<dbReference type="PANTHER" id="PTHR37468:SF1">
    <property type="entry name" value="SULFATE TRANSPORTER CYSZ"/>
    <property type="match status" value="1"/>
</dbReference>
<evidence type="ECO:0000256" key="4">
    <source>
        <dbReference type="ARBA" id="ARBA00022519"/>
    </source>
</evidence>
<evidence type="ECO:0000256" key="9">
    <source>
        <dbReference type="ARBA" id="ARBA00023136"/>
    </source>
</evidence>
<dbReference type="STRING" id="83449.BON30_38550"/>
<feature type="transmembrane region" description="Helical" evidence="10">
    <location>
        <begin position="149"/>
        <end position="168"/>
    </location>
</feature>
<dbReference type="PANTHER" id="PTHR37468">
    <property type="entry name" value="SULFATE TRANSPORTER CYSZ"/>
    <property type="match status" value="1"/>
</dbReference>
<keyword evidence="9 10" id="KW-0472">Membrane</keyword>
<dbReference type="GO" id="GO:0019344">
    <property type="term" value="P:cysteine biosynthetic process"/>
    <property type="evidence" value="ECO:0007669"/>
    <property type="project" value="TreeGrafter"/>
</dbReference>
<dbReference type="AlphaFoldDB" id="A0A1L9AZI7"/>
<keyword evidence="5" id="KW-0028">Amino-acid biosynthesis</keyword>
<proteinExistence type="predicted"/>
<feature type="transmembrane region" description="Helical" evidence="10">
    <location>
        <begin position="174"/>
        <end position="194"/>
    </location>
</feature>
<comment type="caution">
    <text evidence="11">The sequence shown here is derived from an EMBL/GenBank/DDBJ whole genome shotgun (WGS) entry which is preliminary data.</text>
</comment>
<feature type="transmembrane region" description="Helical" evidence="10">
    <location>
        <begin position="39"/>
        <end position="64"/>
    </location>
</feature>
<dbReference type="Pfam" id="PF07264">
    <property type="entry name" value="EI24"/>
    <property type="match status" value="1"/>
</dbReference>
<accession>A0A1L9AZI7</accession>
<evidence type="ECO:0000256" key="7">
    <source>
        <dbReference type="ARBA" id="ARBA00022989"/>
    </source>
</evidence>
<keyword evidence="7 10" id="KW-1133">Transmembrane helix</keyword>
<keyword evidence="3" id="KW-1003">Cell membrane</keyword>
<evidence type="ECO:0000256" key="2">
    <source>
        <dbReference type="ARBA" id="ARBA00022448"/>
    </source>
</evidence>
<keyword evidence="4" id="KW-0997">Cell inner membrane</keyword>
<evidence type="ECO:0000256" key="8">
    <source>
        <dbReference type="ARBA" id="ARBA00023032"/>
    </source>
</evidence>
<feature type="transmembrane region" description="Helical" evidence="10">
    <location>
        <begin position="215"/>
        <end position="231"/>
    </location>
</feature>
<dbReference type="RefSeq" id="WP_071903538.1">
    <property type="nucleotide sequence ID" value="NZ_MPIN01000014.1"/>
</dbReference>
<dbReference type="InterPro" id="IPR050480">
    <property type="entry name" value="CysZ-like"/>
</dbReference>
<dbReference type="GO" id="GO:0009675">
    <property type="term" value="F:high-affinity sulfate:proton symporter activity"/>
    <property type="evidence" value="ECO:0007669"/>
    <property type="project" value="TreeGrafter"/>
</dbReference>
<comment type="subcellular location">
    <subcellularLocation>
        <location evidence="1">Membrane</location>
        <topology evidence="1">Multi-pass membrane protein</topology>
    </subcellularLocation>
</comment>
<evidence type="ECO:0000256" key="10">
    <source>
        <dbReference type="SAM" id="Phobius"/>
    </source>
</evidence>
<organism evidence="11 12">
    <name type="scientific">Cystobacter ferrugineus</name>
    <dbReference type="NCBI Taxonomy" id="83449"/>
    <lineage>
        <taxon>Bacteria</taxon>
        <taxon>Pseudomonadati</taxon>
        <taxon>Myxococcota</taxon>
        <taxon>Myxococcia</taxon>
        <taxon>Myxococcales</taxon>
        <taxon>Cystobacterineae</taxon>
        <taxon>Archangiaceae</taxon>
        <taxon>Cystobacter</taxon>
    </lineage>
</organism>
<keyword evidence="12" id="KW-1185">Reference proteome</keyword>
<dbReference type="OrthoDB" id="5381658at2"/>
<keyword evidence="2" id="KW-0813">Transport</keyword>
<dbReference type="InterPro" id="IPR059112">
    <property type="entry name" value="CysZ/EI24"/>
</dbReference>
<evidence type="ECO:0000256" key="6">
    <source>
        <dbReference type="ARBA" id="ARBA00022692"/>
    </source>
</evidence>